<sequence length="139" mass="16223">MTPQRTLVEALQEKQRLEAEAAKMWQETAERLADLIPSSLGAFAECVGWVRSSEMSQFRLVHFIDMVVQRHRRRYNPYLIAFRLRLDDEQVFESIEVARQAVEELAEAWKEHLLLEIVEQDSEKVAVLVYVVGLDYDAE</sequence>
<accession>A0A2M7XCG0</accession>
<gene>
    <name evidence="1" type="ORF">CO174_02495</name>
</gene>
<name>A0A2M7XCG0_9BACT</name>
<organism evidence="1 2">
    <name type="scientific">Candidatus Uhrbacteria bacterium CG_4_9_14_3_um_filter_50_9</name>
    <dbReference type="NCBI Taxonomy" id="1975035"/>
    <lineage>
        <taxon>Bacteria</taxon>
        <taxon>Candidatus Uhriibacteriota</taxon>
    </lineage>
</organism>
<dbReference type="AlphaFoldDB" id="A0A2M7XCG0"/>
<evidence type="ECO:0000313" key="2">
    <source>
        <dbReference type="Proteomes" id="UP000229385"/>
    </source>
</evidence>
<evidence type="ECO:0000313" key="1">
    <source>
        <dbReference type="EMBL" id="PJA45554.1"/>
    </source>
</evidence>
<protein>
    <submittedName>
        <fullName evidence="1">Uncharacterized protein</fullName>
    </submittedName>
</protein>
<reference evidence="2" key="1">
    <citation type="submission" date="2017-09" db="EMBL/GenBank/DDBJ databases">
        <title>Depth-based differentiation of microbial function through sediment-hosted aquifers and enrichment of novel symbionts in the deep terrestrial subsurface.</title>
        <authorList>
            <person name="Probst A.J."/>
            <person name="Ladd B."/>
            <person name="Jarett J.K."/>
            <person name="Geller-Mcgrath D.E."/>
            <person name="Sieber C.M.K."/>
            <person name="Emerson J.B."/>
            <person name="Anantharaman K."/>
            <person name="Thomas B.C."/>
            <person name="Malmstrom R."/>
            <person name="Stieglmeier M."/>
            <person name="Klingl A."/>
            <person name="Woyke T."/>
            <person name="Ryan C.M."/>
            <person name="Banfield J.F."/>
        </authorList>
    </citation>
    <scope>NUCLEOTIDE SEQUENCE [LARGE SCALE GENOMIC DNA]</scope>
</reference>
<dbReference type="Proteomes" id="UP000229385">
    <property type="component" value="Unassembled WGS sequence"/>
</dbReference>
<proteinExistence type="predicted"/>
<dbReference type="EMBL" id="PFWU01000030">
    <property type="protein sequence ID" value="PJA45554.1"/>
    <property type="molecule type" value="Genomic_DNA"/>
</dbReference>
<comment type="caution">
    <text evidence="1">The sequence shown here is derived from an EMBL/GenBank/DDBJ whole genome shotgun (WGS) entry which is preliminary data.</text>
</comment>